<dbReference type="PANTHER" id="PTHR43400">
    <property type="entry name" value="FUMARATE REDUCTASE"/>
    <property type="match status" value="1"/>
</dbReference>
<evidence type="ECO:0000256" key="5">
    <source>
        <dbReference type="ARBA" id="ARBA00022630"/>
    </source>
</evidence>
<evidence type="ECO:0000256" key="2">
    <source>
        <dbReference type="ARBA" id="ARBA00001974"/>
    </source>
</evidence>
<dbReference type="InterPro" id="IPR050315">
    <property type="entry name" value="FAD-oxidoreductase_2"/>
</dbReference>
<dbReference type="Pfam" id="PF03358">
    <property type="entry name" value="FMN_red"/>
    <property type="match status" value="1"/>
</dbReference>
<dbReference type="InterPro" id="IPR007329">
    <property type="entry name" value="FMN-bd"/>
</dbReference>
<sequence length="814" mass="89814">MKIMGIVGTNARQSYNRMLLQYIQKHFANQFALEICEIKDIPLFNENHPAADPESITVLAEKIAAADGVIISTPEHNHSVPSPLKSVIEWLSYRIHPLANKSLMIVGASYHPQGSSRAQVHLRQILDSPGVNPRVLPGNEFLLGNAKTAFDSEGNIKNEKTVSFLEQCISEFIKFINSNKLIDQKTKTIPDQEKTVQALTQSVFASSPKIQWDANYDVVVLGFGGAGATAARFAADEGAKVLLVDAAPEGSEGGNTRVSHQLIASGDNFDNLKSYYKQMAEPIGIDDDVLNTFVEGLVGMNNYVKKYLDVEPFSIRKQWIESDLSAVTEEYPEFSGVHSADMTVVHEGIADAALWKILRQKVVERADKIDVWFNSPALHLIQDSQTKTIIGVQVEHEHVVRNIQAQNGVVLATGGFENNQQMIEDYLQEPYLSPIGTTYNKGAGIKMALEVGADLWHMRSYESLGQLHGLSPKQPKGVRSKYATNIFWPILFTGSIITIGDDGTRYFKEDDINRHGHIYNHGFWRIPLSQEHPAVIFDQKQYDKIQADNDNPNGYPDILKFAIKANNLAELANKIGTNADNLQQTITDFNYFAQKGKDYAYQREPKTLTSFSENGPYYAILMRQNMLNTQGGARRNSRCQVLNPNGQPIAHLYEAGELGAPFANQYAGGGNLADCLISGKIAGQNAAQVKVDIQTPTNTATMVQPAMQVTTNNLGSDLQKEESFVTASNQYLGKSNAGMGDEIVVRITLDNNKKLENVEVLKQSESQDVSKEALETLPKTMVTKNTYNVDAISGATRTSAALKEAVKDALSKVE</sequence>
<dbReference type="GO" id="GO:0010181">
    <property type="term" value="F:FMN binding"/>
    <property type="evidence" value="ECO:0007669"/>
    <property type="project" value="InterPro"/>
</dbReference>
<dbReference type="SUPFAM" id="SSF52218">
    <property type="entry name" value="Flavoproteins"/>
    <property type="match status" value="1"/>
</dbReference>
<dbReference type="Pfam" id="PF04205">
    <property type="entry name" value="FMN_bind"/>
    <property type="match status" value="1"/>
</dbReference>
<dbReference type="InterPro" id="IPR027477">
    <property type="entry name" value="Succ_DH/fumarate_Rdtase_cat_sf"/>
</dbReference>
<dbReference type="EC" id="1.3.99.33" evidence="3"/>
<dbReference type="InterPro" id="IPR029039">
    <property type="entry name" value="Flavoprotein-like_sf"/>
</dbReference>
<dbReference type="GO" id="GO:0008202">
    <property type="term" value="P:steroid metabolic process"/>
    <property type="evidence" value="ECO:0007669"/>
    <property type="project" value="UniProtKB-ARBA"/>
</dbReference>
<dbReference type="Gene3D" id="3.40.50.360">
    <property type="match status" value="1"/>
</dbReference>
<evidence type="ECO:0000256" key="6">
    <source>
        <dbReference type="ARBA" id="ARBA00022827"/>
    </source>
</evidence>
<comment type="catalytic activity">
    <reaction evidence="8">
        <text>dihydrourocanate + A = urocanate + AH2</text>
        <dbReference type="Rhea" id="RHEA:36059"/>
        <dbReference type="ChEBI" id="CHEBI:13193"/>
        <dbReference type="ChEBI" id="CHEBI:17499"/>
        <dbReference type="ChEBI" id="CHEBI:27247"/>
        <dbReference type="ChEBI" id="CHEBI:72991"/>
        <dbReference type="EC" id="1.3.99.33"/>
    </reaction>
</comment>
<comment type="caution">
    <text evidence="10">The sequence shown here is derived from an EMBL/GenBank/DDBJ whole genome shotgun (WGS) entry which is preliminary data.</text>
</comment>
<keyword evidence="11" id="KW-1185">Reference proteome</keyword>
<evidence type="ECO:0000256" key="7">
    <source>
        <dbReference type="ARBA" id="ARBA00023002"/>
    </source>
</evidence>
<dbReference type="Gene3D" id="3.50.50.60">
    <property type="entry name" value="FAD/NAD(P)-binding domain"/>
    <property type="match status" value="1"/>
</dbReference>
<accession>A0A417ZHG1</accession>
<name>A0A417ZHG1_9LACO</name>
<feature type="domain" description="FMN-binding" evidence="9">
    <location>
        <begin position="738"/>
        <end position="813"/>
    </location>
</feature>
<reference evidence="10 11" key="1">
    <citation type="submission" date="2018-07" db="EMBL/GenBank/DDBJ databases">
        <title>Genome sequences of six Lactobacillus spp. isolated from bumble bee guts.</title>
        <authorList>
            <person name="Motta E.V.S."/>
            <person name="Moran N.A."/>
        </authorList>
    </citation>
    <scope>NUCLEOTIDE SEQUENCE [LARGE SCALE GENOMIC DNA]</scope>
    <source>
        <strain evidence="10 11">BI-1.1</strain>
    </source>
</reference>
<dbReference type="OrthoDB" id="9806724at2"/>
<dbReference type="Gene3D" id="3.90.1010.20">
    <property type="match status" value="1"/>
</dbReference>
<evidence type="ECO:0000256" key="3">
    <source>
        <dbReference type="ARBA" id="ARBA00013137"/>
    </source>
</evidence>
<keyword evidence="5" id="KW-0285">Flavoprotein</keyword>
<evidence type="ECO:0000256" key="4">
    <source>
        <dbReference type="ARBA" id="ARBA00015872"/>
    </source>
</evidence>
<dbReference type="SUPFAM" id="SSF51905">
    <property type="entry name" value="FAD/NAD(P)-binding domain"/>
    <property type="match status" value="1"/>
</dbReference>
<evidence type="ECO:0000313" key="11">
    <source>
        <dbReference type="Proteomes" id="UP000284109"/>
    </source>
</evidence>
<comment type="cofactor">
    <cofactor evidence="2">
        <name>FAD</name>
        <dbReference type="ChEBI" id="CHEBI:57692"/>
    </cofactor>
</comment>
<dbReference type="Pfam" id="PF00890">
    <property type="entry name" value="FAD_binding_2"/>
    <property type="match status" value="1"/>
</dbReference>
<dbReference type="SMART" id="SM00900">
    <property type="entry name" value="FMN_bind"/>
    <property type="match status" value="1"/>
</dbReference>
<dbReference type="GO" id="GO:0016020">
    <property type="term" value="C:membrane"/>
    <property type="evidence" value="ECO:0007669"/>
    <property type="project" value="InterPro"/>
</dbReference>
<dbReference type="InterPro" id="IPR003953">
    <property type="entry name" value="FAD-dep_OxRdtase_2_FAD-bd"/>
</dbReference>
<evidence type="ECO:0000256" key="1">
    <source>
        <dbReference type="ARBA" id="ARBA00001917"/>
    </source>
</evidence>
<evidence type="ECO:0000313" key="10">
    <source>
        <dbReference type="EMBL" id="RHW51142.1"/>
    </source>
</evidence>
<proteinExistence type="predicted"/>
<dbReference type="SUPFAM" id="SSF56425">
    <property type="entry name" value="Succinate dehydrogenase/fumarate reductase flavoprotein, catalytic domain"/>
    <property type="match status" value="1"/>
</dbReference>
<organism evidence="10 11">
    <name type="scientific">Bombilactobacillus bombi</name>
    <dbReference type="NCBI Taxonomy" id="1303590"/>
    <lineage>
        <taxon>Bacteria</taxon>
        <taxon>Bacillati</taxon>
        <taxon>Bacillota</taxon>
        <taxon>Bacilli</taxon>
        <taxon>Lactobacillales</taxon>
        <taxon>Lactobacillaceae</taxon>
        <taxon>Bombilactobacillus</taxon>
    </lineage>
</organism>
<dbReference type="EMBL" id="QOCR01000002">
    <property type="protein sequence ID" value="RHW51142.1"/>
    <property type="molecule type" value="Genomic_DNA"/>
</dbReference>
<comment type="cofactor">
    <cofactor evidence="1">
        <name>FMN</name>
        <dbReference type="ChEBI" id="CHEBI:58210"/>
    </cofactor>
</comment>
<dbReference type="PANTHER" id="PTHR43400:SF10">
    <property type="entry name" value="3-OXOSTEROID 1-DEHYDROGENASE"/>
    <property type="match status" value="1"/>
</dbReference>
<keyword evidence="7" id="KW-0560">Oxidoreductase</keyword>
<dbReference type="Proteomes" id="UP000284109">
    <property type="component" value="Unassembled WGS sequence"/>
</dbReference>
<dbReference type="InterPro" id="IPR036188">
    <property type="entry name" value="FAD/NAD-bd_sf"/>
</dbReference>
<dbReference type="Gene3D" id="3.90.700.10">
    <property type="entry name" value="Succinate dehydrogenase/fumarate reductase flavoprotein, catalytic domain"/>
    <property type="match status" value="1"/>
</dbReference>
<evidence type="ECO:0000259" key="9">
    <source>
        <dbReference type="SMART" id="SM00900"/>
    </source>
</evidence>
<dbReference type="AlphaFoldDB" id="A0A417ZHG1"/>
<dbReference type="GO" id="GO:0033765">
    <property type="term" value="F:steroid dehydrogenase activity, acting on the CH-CH group of donors"/>
    <property type="evidence" value="ECO:0007669"/>
    <property type="project" value="UniProtKB-ARBA"/>
</dbReference>
<keyword evidence="6" id="KW-0274">FAD</keyword>
<dbReference type="InterPro" id="IPR005025">
    <property type="entry name" value="FMN_Rdtase-like_dom"/>
</dbReference>
<gene>
    <name evidence="10" type="ORF">DS831_03715</name>
</gene>
<protein>
    <recommendedName>
        <fullName evidence="4">Urocanate reductase</fullName>
        <ecNumber evidence="3">1.3.99.33</ecNumber>
    </recommendedName>
</protein>
<evidence type="ECO:0000256" key="8">
    <source>
        <dbReference type="ARBA" id="ARBA00049922"/>
    </source>
</evidence>